<evidence type="ECO:0000256" key="10">
    <source>
        <dbReference type="PIRNR" id="PIRNR032582"/>
    </source>
</evidence>
<keyword evidence="5 9" id="KW-0255">Endonuclease</keyword>
<evidence type="ECO:0000256" key="5">
    <source>
        <dbReference type="ARBA" id="ARBA00022759"/>
    </source>
</evidence>
<evidence type="ECO:0000256" key="1">
    <source>
        <dbReference type="ARBA" id="ARBA00001946"/>
    </source>
</evidence>
<evidence type="ECO:0000256" key="8">
    <source>
        <dbReference type="ARBA" id="ARBA00023118"/>
    </source>
</evidence>
<dbReference type="Gene3D" id="3.30.70.240">
    <property type="match status" value="1"/>
</dbReference>
<dbReference type="CDD" id="cd09725">
    <property type="entry name" value="Cas2_I_II_III"/>
    <property type="match status" value="1"/>
</dbReference>
<organism evidence="11 12">
    <name type="scientific">Candidatus Electrothrix aarhusensis</name>
    <dbReference type="NCBI Taxonomy" id="1859131"/>
    <lineage>
        <taxon>Bacteria</taxon>
        <taxon>Pseudomonadati</taxon>
        <taxon>Thermodesulfobacteriota</taxon>
        <taxon>Desulfobulbia</taxon>
        <taxon>Desulfobulbales</taxon>
        <taxon>Desulfobulbaceae</taxon>
        <taxon>Candidatus Electrothrix</taxon>
    </lineage>
</organism>
<gene>
    <name evidence="9" type="primary">cas2</name>
    <name evidence="11" type="ORF">H206_03462</name>
</gene>
<comment type="cofactor">
    <cofactor evidence="1 9">
        <name>Mg(2+)</name>
        <dbReference type="ChEBI" id="CHEBI:18420"/>
    </cofactor>
</comment>
<keyword evidence="8 9" id="KW-0051">Antiviral defense</keyword>
<dbReference type="AlphaFoldDB" id="A0A444IPS6"/>
<dbReference type="GO" id="GO:0016787">
    <property type="term" value="F:hydrolase activity"/>
    <property type="evidence" value="ECO:0007669"/>
    <property type="project" value="UniProtKB-KW"/>
</dbReference>
<dbReference type="HAMAP" id="MF_01471">
    <property type="entry name" value="Cas2"/>
    <property type="match status" value="1"/>
</dbReference>
<dbReference type="Proteomes" id="UP000287853">
    <property type="component" value="Unassembled WGS sequence"/>
</dbReference>
<comment type="function">
    <text evidence="9">CRISPR (clustered regularly interspaced short palindromic repeat), is an adaptive immune system that provides protection against mobile genetic elements (viruses, transposable elements and conjugative plasmids). CRISPR clusters contain sequences complementary to antecedent mobile elements and target invading nucleic acids. CRISPR clusters are transcribed and processed into CRISPR RNA (crRNA). Functions as a ssRNA-specific endoribonuclease. Involved in the integration of spacer DNA into the CRISPR cassette.</text>
</comment>
<evidence type="ECO:0000313" key="12">
    <source>
        <dbReference type="Proteomes" id="UP000287853"/>
    </source>
</evidence>
<evidence type="ECO:0000256" key="6">
    <source>
        <dbReference type="ARBA" id="ARBA00022801"/>
    </source>
</evidence>
<dbReference type="GO" id="GO:0043571">
    <property type="term" value="P:maintenance of CRISPR repeat elements"/>
    <property type="evidence" value="ECO:0007669"/>
    <property type="project" value="UniProtKB-UniRule"/>
</dbReference>
<comment type="caution">
    <text evidence="11">The sequence shown here is derived from an EMBL/GenBank/DDBJ whole genome shotgun (WGS) entry which is preliminary data.</text>
</comment>
<dbReference type="GO" id="GO:0004521">
    <property type="term" value="F:RNA endonuclease activity"/>
    <property type="evidence" value="ECO:0007669"/>
    <property type="project" value="UniProtKB-UniRule"/>
</dbReference>
<evidence type="ECO:0000256" key="2">
    <source>
        <dbReference type="ARBA" id="ARBA00009959"/>
    </source>
</evidence>
<dbReference type="NCBIfam" id="TIGR01573">
    <property type="entry name" value="cas2"/>
    <property type="match status" value="1"/>
</dbReference>
<dbReference type="InterPro" id="IPR019199">
    <property type="entry name" value="Virulence_VapD/CRISPR_Cas2"/>
</dbReference>
<sequence length="90" mass="10604">MVVVCFDVRNPRRLYRVARELGNFGVRVQKSIFECHLTPEQLEELQRRLAKWIDADRDQVRYYFLCGKDVDMVSVDGNGRLTFDATFTMV</sequence>
<dbReference type="SUPFAM" id="SSF143430">
    <property type="entry name" value="TTP0101/SSO1404-like"/>
    <property type="match status" value="1"/>
</dbReference>
<name>A0A444IPS6_9BACT</name>
<comment type="subunit">
    <text evidence="9">Homodimer, forms a heterotetramer with a Cas1 homodimer.</text>
</comment>
<keyword evidence="3 9" id="KW-0540">Nuclease</keyword>
<dbReference type="PANTHER" id="PTHR34405">
    <property type="entry name" value="CRISPR-ASSOCIATED ENDORIBONUCLEASE CAS2"/>
    <property type="match status" value="1"/>
</dbReference>
<feature type="binding site" evidence="9">
    <location>
        <position position="7"/>
    </location>
    <ligand>
        <name>Mg(2+)</name>
        <dbReference type="ChEBI" id="CHEBI:18420"/>
        <note>catalytic</note>
    </ligand>
</feature>
<comment type="similarity">
    <text evidence="2 9 10">Belongs to the CRISPR-associated endoribonuclease Cas2 protein family.</text>
</comment>
<dbReference type="EC" id="3.1.-.-" evidence="9"/>
<keyword evidence="7 9" id="KW-0460">Magnesium</keyword>
<evidence type="ECO:0000256" key="4">
    <source>
        <dbReference type="ARBA" id="ARBA00022723"/>
    </source>
</evidence>
<dbReference type="Pfam" id="PF09827">
    <property type="entry name" value="CRISPR_Cas2"/>
    <property type="match status" value="1"/>
</dbReference>
<dbReference type="InterPro" id="IPR021127">
    <property type="entry name" value="CRISPR_associated_Cas2"/>
</dbReference>
<keyword evidence="12" id="KW-1185">Reference proteome</keyword>
<dbReference type="PIRSF" id="PIRSF032582">
    <property type="entry name" value="Cas2"/>
    <property type="match status" value="1"/>
</dbReference>
<evidence type="ECO:0000256" key="7">
    <source>
        <dbReference type="ARBA" id="ARBA00022842"/>
    </source>
</evidence>
<keyword evidence="4 9" id="KW-0479">Metal-binding</keyword>
<protein>
    <recommendedName>
        <fullName evidence="9">CRISPR-associated endoribonuclease Cas2</fullName>
        <ecNumber evidence="9">3.1.-.-</ecNumber>
    </recommendedName>
</protein>
<evidence type="ECO:0000256" key="3">
    <source>
        <dbReference type="ARBA" id="ARBA00022722"/>
    </source>
</evidence>
<evidence type="ECO:0000256" key="9">
    <source>
        <dbReference type="HAMAP-Rule" id="MF_01471"/>
    </source>
</evidence>
<dbReference type="PANTHER" id="PTHR34405:SF3">
    <property type="entry name" value="CRISPR-ASSOCIATED ENDORIBONUCLEASE CAS2 3"/>
    <property type="match status" value="1"/>
</dbReference>
<accession>A0A444IPS6</accession>
<evidence type="ECO:0000313" key="11">
    <source>
        <dbReference type="EMBL" id="RWX42826.1"/>
    </source>
</evidence>
<proteinExistence type="inferred from homology"/>
<dbReference type="GO" id="GO:0046872">
    <property type="term" value="F:metal ion binding"/>
    <property type="evidence" value="ECO:0007669"/>
    <property type="project" value="UniProtKB-UniRule"/>
</dbReference>
<dbReference type="EMBL" id="MTKO01000143">
    <property type="protein sequence ID" value="RWX42826.1"/>
    <property type="molecule type" value="Genomic_DNA"/>
</dbReference>
<dbReference type="GO" id="GO:0051607">
    <property type="term" value="P:defense response to virus"/>
    <property type="evidence" value="ECO:0007669"/>
    <property type="project" value="UniProtKB-UniRule"/>
</dbReference>
<reference evidence="11 12" key="1">
    <citation type="submission" date="2017-01" db="EMBL/GenBank/DDBJ databases">
        <title>The cable genome- insights into the physiology and evolution of filamentous bacteria capable of sulfide oxidation via long distance electron transfer.</title>
        <authorList>
            <person name="Schreiber L."/>
            <person name="Bjerg J.T."/>
            <person name="Boggild A."/>
            <person name="Van De Vossenberg J."/>
            <person name="Meysman F."/>
            <person name="Nielsen L.P."/>
            <person name="Schramm A."/>
            <person name="Kjeldsen K.U."/>
        </authorList>
    </citation>
    <scope>NUCLEOTIDE SEQUENCE [LARGE SCALE GENOMIC DNA]</scope>
    <source>
        <strain evidence="11">MCF</strain>
    </source>
</reference>
<keyword evidence="6 9" id="KW-0378">Hydrolase</keyword>